<name>A0A0F9ABN2_9ZZZZ</name>
<sequence length="105" mass="12026">MIENLYNSKINIIRVTTAPDSMGGQAESETTLHNNLPCRINWSRGSEKIIFGRTAYYRDAKVYCSVKDITVKDRVVYSSKTYEIVDVSNPDNVNKYMILDVKLIE</sequence>
<dbReference type="InterPro" id="IPR008767">
    <property type="entry name" value="Phage_SPP1_head-tail_adaptor"/>
</dbReference>
<dbReference type="EMBL" id="LAZR01046811">
    <property type="protein sequence ID" value="KKK95665.1"/>
    <property type="molecule type" value="Genomic_DNA"/>
</dbReference>
<dbReference type="Pfam" id="PF05521">
    <property type="entry name" value="Phage_HCP"/>
    <property type="match status" value="1"/>
</dbReference>
<evidence type="ECO:0000313" key="1">
    <source>
        <dbReference type="EMBL" id="KKK95665.1"/>
    </source>
</evidence>
<dbReference type="AlphaFoldDB" id="A0A0F9ABN2"/>
<proteinExistence type="predicted"/>
<gene>
    <name evidence="1" type="ORF">LCGC14_2670520</name>
</gene>
<protein>
    <recommendedName>
        <fullName evidence="2">Phage head-tail adaptor</fullName>
    </recommendedName>
</protein>
<dbReference type="InterPro" id="IPR038666">
    <property type="entry name" value="SSP1_head-tail_sf"/>
</dbReference>
<comment type="caution">
    <text evidence="1">The sequence shown here is derived from an EMBL/GenBank/DDBJ whole genome shotgun (WGS) entry which is preliminary data.</text>
</comment>
<organism evidence="1">
    <name type="scientific">marine sediment metagenome</name>
    <dbReference type="NCBI Taxonomy" id="412755"/>
    <lineage>
        <taxon>unclassified sequences</taxon>
        <taxon>metagenomes</taxon>
        <taxon>ecological metagenomes</taxon>
    </lineage>
</organism>
<evidence type="ECO:0008006" key="2">
    <source>
        <dbReference type="Google" id="ProtNLM"/>
    </source>
</evidence>
<accession>A0A0F9ABN2</accession>
<dbReference type="Gene3D" id="2.40.10.270">
    <property type="entry name" value="Bacteriophage SPP1 head-tail adaptor protein"/>
    <property type="match status" value="1"/>
</dbReference>
<reference evidence="1" key="1">
    <citation type="journal article" date="2015" name="Nature">
        <title>Complex archaea that bridge the gap between prokaryotes and eukaryotes.</title>
        <authorList>
            <person name="Spang A."/>
            <person name="Saw J.H."/>
            <person name="Jorgensen S.L."/>
            <person name="Zaremba-Niedzwiedzka K."/>
            <person name="Martijn J."/>
            <person name="Lind A.E."/>
            <person name="van Eijk R."/>
            <person name="Schleper C."/>
            <person name="Guy L."/>
            <person name="Ettema T.J."/>
        </authorList>
    </citation>
    <scope>NUCLEOTIDE SEQUENCE</scope>
</reference>